<evidence type="ECO:0000313" key="4">
    <source>
        <dbReference type="Proteomes" id="UP001500909"/>
    </source>
</evidence>
<reference evidence="4" key="1">
    <citation type="journal article" date="2019" name="Int. J. Syst. Evol. Microbiol.">
        <title>The Global Catalogue of Microorganisms (GCM) 10K type strain sequencing project: providing services to taxonomists for standard genome sequencing and annotation.</title>
        <authorList>
            <consortium name="The Broad Institute Genomics Platform"/>
            <consortium name="The Broad Institute Genome Sequencing Center for Infectious Disease"/>
            <person name="Wu L."/>
            <person name="Ma J."/>
        </authorList>
    </citation>
    <scope>NUCLEOTIDE SEQUENCE [LARGE SCALE GENOMIC DNA]</scope>
    <source>
        <strain evidence="4">JCM 4805</strain>
    </source>
</reference>
<organism evidence="3 4">
    <name type="scientific">Streptomyces olivaceiscleroticus</name>
    <dbReference type="NCBI Taxonomy" id="68245"/>
    <lineage>
        <taxon>Bacteria</taxon>
        <taxon>Bacillati</taxon>
        <taxon>Actinomycetota</taxon>
        <taxon>Actinomycetes</taxon>
        <taxon>Kitasatosporales</taxon>
        <taxon>Streptomycetaceae</taxon>
        <taxon>Streptomyces</taxon>
    </lineage>
</organism>
<dbReference type="EMBL" id="BAAABY010000013">
    <property type="protein sequence ID" value="GAA0455163.1"/>
    <property type="molecule type" value="Genomic_DNA"/>
</dbReference>
<dbReference type="Pfam" id="PF03795">
    <property type="entry name" value="YCII"/>
    <property type="match status" value="1"/>
</dbReference>
<sequence>MKYMLMIQASQAHYDAMSGKDSGAVRWTEADLKAMFRFMGDLNTELAANGEMIDGQGLSEPAQARVVTLGEDDVPAVVDGPYGETEEVLCGYWLLECASLERATEIAQRILRCPVPEGAGRGPVTIRSVPEAPPCDA</sequence>
<dbReference type="InterPro" id="IPR005545">
    <property type="entry name" value="YCII"/>
</dbReference>
<dbReference type="PANTHER" id="PTHR35174:SF3">
    <property type="entry name" value="BLL7171 PROTEIN"/>
    <property type="match status" value="1"/>
</dbReference>
<name>A0ABP3JIY1_9ACTN</name>
<dbReference type="SUPFAM" id="SSF54909">
    <property type="entry name" value="Dimeric alpha+beta barrel"/>
    <property type="match status" value="1"/>
</dbReference>
<accession>A0ABP3JIY1</accession>
<comment type="caution">
    <text evidence="3">The sequence shown here is derived from an EMBL/GenBank/DDBJ whole genome shotgun (WGS) entry which is preliminary data.</text>
</comment>
<evidence type="ECO:0000256" key="1">
    <source>
        <dbReference type="ARBA" id="ARBA00007689"/>
    </source>
</evidence>
<dbReference type="Gene3D" id="3.30.70.1060">
    <property type="entry name" value="Dimeric alpha+beta barrel"/>
    <property type="match status" value="1"/>
</dbReference>
<protein>
    <submittedName>
        <fullName evidence="3">YciI family protein</fullName>
    </submittedName>
</protein>
<evidence type="ECO:0000313" key="3">
    <source>
        <dbReference type="EMBL" id="GAA0455163.1"/>
    </source>
</evidence>
<comment type="similarity">
    <text evidence="1">Belongs to the YciI family.</text>
</comment>
<dbReference type="InterPro" id="IPR011008">
    <property type="entry name" value="Dimeric_a/b-barrel"/>
</dbReference>
<feature type="domain" description="YCII-related" evidence="2">
    <location>
        <begin position="1"/>
        <end position="109"/>
    </location>
</feature>
<dbReference type="Proteomes" id="UP001500909">
    <property type="component" value="Unassembled WGS sequence"/>
</dbReference>
<evidence type="ECO:0000259" key="2">
    <source>
        <dbReference type="Pfam" id="PF03795"/>
    </source>
</evidence>
<keyword evidence="4" id="KW-1185">Reference proteome</keyword>
<dbReference type="RefSeq" id="WP_346094502.1">
    <property type="nucleotide sequence ID" value="NZ_BAAABY010000013.1"/>
</dbReference>
<dbReference type="PANTHER" id="PTHR35174">
    <property type="entry name" value="BLL7171 PROTEIN-RELATED"/>
    <property type="match status" value="1"/>
</dbReference>
<gene>
    <name evidence="3" type="ORF">GCM10010361_19000</name>
</gene>
<proteinExistence type="inferred from homology"/>